<evidence type="ECO:0000256" key="1">
    <source>
        <dbReference type="ARBA" id="ARBA00022691"/>
    </source>
</evidence>
<comment type="caution">
    <text evidence="5">The sequence shown here is derived from an EMBL/GenBank/DDBJ whole genome shotgun (WGS) entry which is preliminary data.</text>
</comment>
<organism evidence="5 6">
    <name type="scientific">Benzoatithermus flavus</name>
    <dbReference type="NCBI Taxonomy" id="3108223"/>
    <lineage>
        <taxon>Bacteria</taxon>
        <taxon>Pseudomonadati</taxon>
        <taxon>Pseudomonadota</taxon>
        <taxon>Alphaproteobacteria</taxon>
        <taxon>Geminicoccales</taxon>
        <taxon>Geminicoccaceae</taxon>
        <taxon>Benzoatithermus</taxon>
    </lineage>
</organism>
<dbReference type="PIRSF" id="PIRSF006779">
    <property type="entry name" value="UCP006779"/>
    <property type="match status" value="1"/>
</dbReference>
<gene>
    <name evidence="5" type="ORF">U1T56_16290</name>
</gene>
<dbReference type="RefSeq" id="WP_418160563.1">
    <property type="nucleotide sequence ID" value="NZ_JBBLZC010000017.1"/>
</dbReference>
<dbReference type="PANTHER" id="PTHR35092:SF1">
    <property type="entry name" value="CHLORINASE MJ1651"/>
    <property type="match status" value="1"/>
</dbReference>
<feature type="domain" description="S-adenosyl-l-methionine hydroxide adenosyltransferase N-terminal" evidence="3">
    <location>
        <begin position="2"/>
        <end position="140"/>
    </location>
</feature>
<keyword evidence="6" id="KW-1185">Reference proteome</keyword>
<sequence>MILLFTDFGLEGPYLGETTAVLRRMAPEVPVVNLMADAPAFRSDLAAYLLAALLERSVLPGDVVLAVVDPGVGGSRAPLACRIDDRWLVGPDNGLFEPALRRAGRAETWRIAWRPERLSASFHGRDLFAPVAARLARGERHDLTPAVPTRFPRWPDDLPAVVYVDRYGNAPTGLRAAGLPRSAVLRAGGAVIGFARTFCEAPRGRPFWYENSSGLVELALDGGSAAAHLGLRPGDPVTVLSETVASAPAAP</sequence>
<dbReference type="Gene3D" id="2.40.30.90">
    <property type="entry name" value="Bacterial fluorinating enzyme like"/>
    <property type="match status" value="1"/>
</dbReference>
<evidence type="ECO:0000259" key="4">
    <source>
        <dbReference type="Pfam" id="PF20257"/>
    </source>
</evidence>
<evidence type="ECO:0000256" key="2">
    <source>
        <dbReference type="ARBA" id="ARBA00024035"/>
    </source>
</evidence>
<name>A0ABU8XU39_9PROT</name>
<dbReference type="Proteomes" id="UP001375743">
    <property type="component" value="Unassembled WGS sequence"/>
</dbReference>
<comment type="similarity">
    <text evidence="2">Belongs to the SAM hydrolase / SAM-dependent halogenase family.</text>
</comment>
<dbReference type="InterPro" id="IPR046469">
    <property type="entry name" value="SAM_HAT_N"/>
</dbReference>
<dbReference type="Pfam" id="PF20257">
    <property type="entry name" value="SAM_HAT_C"/>
    <property type="match status" value="1"/>
</dbReference>
<dbReference type="EMBL" id="JBBLZC010000017">
    <property type="protein sequence ID" value="MEK0084715.1"/>
    <property type="molecule type" value="Genomic_DNA"/>
</dbReference>
<accession>A0ABU8XU39</accession>
<proteinExistence type="inferred from homology"/>
<dbReference type="InterPro" id="IPR046470">
    <property type="entry name" value="SAM_HAT_C"/>
</dbReference>
<feature type="domain" description="S-adenosyl-l-methionine hydroxide adenosyltransferase C-terminal" evidence="4">
    <location>
        <begin position="161"/>
        <end position="238"/>
    </location>
</feature>
<dbReference type="PANTHER" id="PTHR35092">
    <property type="entry name" value="CHLORINASE MJ1651"/>
    <property type="match status" value="1"/>
</dbReference>
<evidence type="ECO:0000313" key="5">
    <source>
        <dbReference type="EMBL" id="MEK0084715.1"/>
    </source>
</evidence>
<evidence type="ECO:0000259" key="3">
    <source>
        <dbReference type="Pfam" id="PF01887"/>
    </source>
</evidence>
<dbReference type="Pfam" id="PF01887">
    <property type="entry name" value="SAM_HAT_N"/>
    <property type="match status" value="1"/>
</dbReference>
<dbReference type="SUPFAM" id="SSF101852">
    <property type="entry name" value="Bacterial fluorinating enzyme, C-terminal domain"/>
    <property type="match status" value="1"/>
</dbReference>
<dbReference type="InterPro" id="IPR002747">
    <property type="entry name" value="SAM_OH_AdoTrfase"/>
</dbReference>
<dbReference type="Gene3D" id="3.40.50.10790">
    <property type="entry name" value="S-adenosyl-l-methionine hydroxide adenosyltransferase, N-terminal"/>
    <property type="match status" value="1"/>
</dbReference>
<protein>
    <submittedName>
        <fullName evidence="5">SAM-dependent chlorinase/fluorinase</fullName>
    </submittedName>
</protein>
<evidence type="ECO:0000313" key="6">
    <source>
        <dbReference type="Proteomes" id="UP001375743"/>
    </source>
</evidence>
<keyword evidence="1" id="KW-0949">S-adenosyl-L-methionine</keyword>
<dbReference type="SUPFAM" id="SSF102522">
    <property type="entry name" value="Bacterial fluorinating enzyme, N-terminal domain"/>
    <property type="match status" value="1"/>
</dbReference>
<dbReference type="InterPro" id="IPR023228">
    <property type="entry name" value="SAM_OH_AdoTrfase_N_sf"/>
</dbReference>
<dbReference type="InterPro" id="IPR023227">
    <property type="entry name" value="SAM_OH_AdoTrfase_C_sf"/>
</dbReference>
<reference evidence="5 6" key="1">
    <citation type="submission" date="2024-01" db="EMBL/GenBank/DDBJ databases">
        <title>Multi-omics insights into the function and evolution of sodium benzoate biodegradation pathways in Benzoatithermus flavus gen. nov., sp. nov. from hot spring.</title>
        <authorList>
            <person name="Hu C.-J."/>
            <person name="Li W.-J."/>
        </authorList>
    </citation>
    <scope>NUCLEOTIDE SEQUENCE [LARGE SCALE GENOMIC DNA]</scope>
    <source>
        <strain evidence="5 6">SYSU G07066</strain>
    </source>
</reference>